<dbReference type="Gene3D" id="3.30.70.260">
    <property type="match status" value="1"/>
</dbReference>
<dbReference type="PANTHER" id="PTHR21262">
    <property type="entry name" value="GUANOSINE-3',5'-BIS DIPHOSPHATE 3'-PYROPHOSPHOHYDROLASE"/>
    <property type="match status" value="1"/>
</dbReference>
<dbReference type="Gene3D" id="1.10.3210.10">
    <property type="entry name" value="Hypothetical protein af1432"/>
    <property type="match status" value="1"/>
</dbReference>
<evidence type="ECO:0000256" key="3">
    <source>
        <dbReference type="ARBA" id="ARBA00023134"/>
    </source>
</evidence>
<dbReference type="Pfam" id="PF19296">
    <property type="entry name" value="RelA_AH_RIS"/>
    <property type="match status" value="1"/>
</dbReference>
<dbReference type="FunFam" id="3.10.20.30:FF:000002">
    <property type="entry name" value="GTP pyrophosphokinase (RelA/SpoT)"/>
    <property type="match status" value="1"/>
</dbReference>
<dbReference type="GO" id="GO:0008728">
    <property type="term" value="F:GTP diphosphokinase activity"/>
    <property type="evidence" value="ECO:0007669"/>
    <property type="project" value="UniProtKB-EC"/>
</dbReference>
<dbReference type="PROSITE" id="PS51880">
    <property type="entry name" value="TGS"/>
    <property type="match status" value="1"/>
</dbReference>
<dbReference type="RefSeq" id="WP_070560077.1">
    <property type="nucleotide sequence ID" value="NZ_CAJHLG010000002.1"/>
</dbReference>
<comment type="similarity">
    <text evidence="5">Belongs to the relA/spoT family.</text>
</comment>
<dbReference type="InterPro" id="IPR045865">
    <property type="entry name" value="ACT-like_dom_sf"/>
</dbReference>
<dbReference type="InterPro" id="IPR012675">
    <property type="entry name" value="Beta-grasp_dom_sf"/>
</dbReference>
<evidence type="ECO:0000313" key="7">
    <source>
        <dbReference type="EMBL" id="MCY3087415.1"/>
    </source>
</evidence>
<dbReference type="Pfam" id="PF13328">
    <property type="entry name" value="HD_4"/>
    <property type="match status" value="1"/>
</dbReference>
<evidence type="ECO:0000256" key="5">
    <source>
        <dbReference type="RuleBase" id="RU003847"/>
    </source>
</evidence>
<dbReference type="GO" id="GO:0015970">
    <property type="term" value="P:guanosine tetraphosphate biosynthetic process"/>
    <property type="evidence" value="ECO:0007669"/>
    <property type="project" value="UniProtKB-UniPathway"/>
</dbReference>
<protein>
    <recommendedName>
        <fullName evidence="2">GTP diphosphokinase</fullName>
        <ecNumber evidence="2">2.7.6.5</ecNumber>
    </recommendedName>
</protein>
<dbReference type="SUPFAM" id="SSF81301">
    <property type="entry name" value="Nucleotidyltransferase"/>
    <property type="match status" value="1"/>
</dbReference>
<dbReference type="InterPro" id="IPR002912">
    <property type="entry name" value="ACT_dom"/>
</dbReference>
<keyword evidence="3" id="KW-0342">GTP-binding</keyword>
<sequence length="748" mass="85617">MSEIKNKSKEEVIASCEQYMPEDKVAMIKKACAFAERAHEGQKRKSGEPFFIHPTQVASILADLQMDPDTVATGFLHDVVEDTGITLDDIEYFFSKTIATLVDGVTKLGKVKYRSKEEQLAENHQKLLLAMANDLRVIVVKLADRLHNMRTLKWHRPEKQVSISEETLDIYAPLADRLGMSQIKWELEDTCLRYINPEAYYQIVHLMNSKREEREAYIDATIDVLNKYVKPIIDGEYDIYGRPKHIYSIYKKMHQQKKTFDEIYDLLAIRVLVPSVKDCYAVLGIVHTSWKPLPGRFKDYIAMPKANGYQSLHTTVLGEHGQPVEIQIRTFDMHEVAEYGVAAHWAYKKGVTDKVETDDLDKQLEWFHQIEDLQDDSDDATQFVESVKEDIFKDKVYVFTPKGDVSELPSGASPLDFAYQIHTEVGHSTVGAKVNGKIVPLNYGLHTGDIVEILTSKNSAGPSRDWVNFVVTNRAKNKIKRHFKLLDRDENIERGREAVIKTVKEMDFSFNELFNKDMQAKCLERFNFSSIDDLFAAVGFGELSASAVANKITENERKRRDKEEHQSKLEDFLQEEEERKNNGQSSRGGKSERMAVRHNDGIVVEGEDNVLFRLAHCCNPIPGDDIIGFITMGRGVTIHRQDCQNIQNMNEVQSQRLIEVYWEDAATHNNSYAVEIMIDGFDRNGFLNDILQVITPLVTNISNVNGNVDHKTNNLKVRIRIVIQSLDQLEKIIDRIKNVPDVYDVERV</sequence>
<organism evidence="7 8">
    <name type="scientific">Aerococcus mictus</name>
    <dbReference type="NCBI Taxonomy" id="2976810"/>
    <lineage>
        <taxon>Bacteria</taxon>
        <taxon>Bacillati</taxon>
        <taxon>Bacillota</taxon>
        <taxon>Bacilli</taxon>
        <taxon>Lactobacillales</taxon>
        <taxon>Aerococcaceae</taxon>
        <taxon>Aerococcus</taxon>
    </lineage>
</organism>
<dbReference type="SMART" id="SM00471">
    <property type="entry name" value="HDc"/>
    <property type="match status" value="1"/>
</dbReference>
<dbReference type="InterPro" id="IPR004095">
    <property type="entry name" value="TGS"/>
</dbReference>
<keyword evidence="3" id="KW-0547">Nucleotide-binding</keyword>
<dbReference type="EC" id="2.7.6.5" evidence="2"/>
<dbReference type="GO" id="GO:0005886">
    <property type="term" value="C:plasma membrane"/>
    <property type="evidence" value="ECO:0007669"/>
    <property type="project" value="TreeGrafter"/>
</dbReference>
<dbReference type="InterPro" id="IPR043519">
    <property type="entry name" value="NT_sf"/>
</dbReference>
<dbReference type="EMBL" id="JAOTMY010000002">
    <property type="protein sequence ID" value="MCY3087415.1"/>
    <property type="molecule type" value="Genomic_DNA"/>
</dbReference>
<reference evidence="7" key="1">
    <citation type="submission" date="2022-09" db="EMBL/GenBank/DDBJ databases">
        <title>Aerococcus urinae taxonomy study.</title>
        <authorList>
            <person name="Christensen J."/>
            <person name="Senneby E."/>
        </authorList>
    </citation>
    <scope>NUCLEOTIDE SEQUENCE</scope>
    <source>
        <strain evidence="7">LUND-41-B12</strain>
    </source>
</reference>
<evidence type="ECO:0000256" key="2">
    <source>
        <dbReference type="ARBA" id="ARBA00013251"/>
    </source>
</evidence>
<dbReference type="CDD" id="cd01668">
    <property type="entry name" value="TGS_RSH"/>
    <property type="match status" value="1"/>
</dbReference>
<dbReference type="InterPro" id="IPR007685">
    <property type="entry name" value="RelA_SpoT"/>
</dbReference>
<dbReference type="NCBIfam" id="TIGR00691">
    <property type="entry name" value="spoT_relA"/>
    <property type="match status" value="1"/>
</dbReference>
<comment type="function">
    <text evidence="5">In eubacteria ppGpp (guanosine 3'-diphosphate 5'-diphosphate) is a mediator of the stringent response that coordinates a variety of cellular activities in response to changes in nutritional abundance.</text>
</comment>
<dbReference type="SUPFAM" id="SSF81271">
    <property type="entry name" value="TGS-like"/>
    <property type="match status" value="1"/>
</dbReference>
<dbReference type="FunFam" id="1.10.3210.10:FF:000001">
    <property type="entry name" value="GTP pyrophosphokinase RelA"/>
    <property type="match status" value="1"/>
</dbReference>
<dbReference type="CDD" id="cd00077">
    <property type="entry name" value="HDc"/>
    <property type="match status" value="1"/>
</dbReference>
<evidence type="ECO:0000313" key="8">
    <source>
        <dbReference type="Proteomes" id="UP001069047"/>
    </source>
</evidence>
<dbReference type="FunFam" id="3.30.460.10:FF:000001">
    <property type="entry name" value="GTP pyrophosphokinase RelA"/>
    <property type="match status" value="1"/>
</dbReference>
<dbReference type="InterPro" id="IPR004811">
    <property type="entry name" value="RelA/Spo_fam"/>
</dbReference>
<feature type="compositionally biased region" description="Basic and acidic residues" evidence="6">
    <location>
        <begin position="555"/>
        <end position="581"/>
    </location>
</feature>
<dbReference type="InterPro" id="IPR012676">
    <property type="entry name" value="TGS-like"/>
</dbReference>
<dbReference type="SUPFAM" id="SSF109604">
    <property type="entry name" value="HD-domain/PDEase-like"/>
    <property type="match status" value="1"/>
</dbReference>
<dbReference type="CDD" id="cd05399">
    <property type="entry name" value="NT_Rel-Spo_like"/>
    <property type="match status" value="1"/>
</dbReference>
<comment type="caution">
    <text evidence="7">The sequence shown here is derived from an EMBL/GenBank/DDBJ whole genome shotgun (WGS) entry which is preliminary data.</text>
</comment>
<accession>A0A9Q4DES3</accession>
<dbReference type="GeneID" id="89334262"/>
<gene>
    <name evidence="7" type="ORF">ODY61_04680</name>
</gene>
<evidence type="ECO:0000256" key="6">
    <source>
        <dbReference type="SAM" id="MobiDB-lite"/>
    </source>
</evidence>
<dbReference type="GO" id="GO:0005525">
    <property type="term" value="F:GTP binding"/>
    <property type="evidence" value="ECO:0007669"/>
    <property type="project" value="UniProtKB-KW"/>
</dbReference>
<proteinExistence type="inferred from homology"/>
<accession>A0A1E9PCS3</accession>
<comment type="pathway">
    <text evidence="1">Purine metabolism; ppGpp biosynthesis; ppGpp from GTP: step 1/2.</text>
</comment>
<dbReference type="Proteomes" id="UP001069047">
    <property type="component" value="Unassembled WGS sequence"/>
</dbReference>
<dbReference type="Gene3D" id="3.10.20.30">
    <property type="match status" value="1"/>
</dbReference>
<feature type="region of interest" description="Disordered" evidence="6">
    <location>
        <begin position="555"/>
        <end position="594"/>
    </location>
</feature>
<dbReference type="CDD" id="cd04876">
    <property type="entry name" value="ACT_RelA-SpoT"/>
    <property type="match status" value="1"/>
</dbReference>
<dbReference type="SMART" id="SM00954">
    <property type="entry name" value="RelA_SpoT"/>
    <property type="match status" value="1"/>
</dbReference>
<evidence type="ECO:0000256" key="1">
    <source>
        <dbReference type="ARBA" id="ARBA00004976"/>
    </source>
</evidence>
<dbReference type="PROSITE" id="PS51671">
    <property type="entry name" value="ACT"/>
    <property type="match status" value="1"/>
</dbReference>
<dbReference type="InterPro" id="IPR045600">
    <property type="entry name" value="RelA/SpoT_AH_RIS"/>
</dbReference>
<dbReference type="InterPro" id="IPR006674">
    <property type="entry name" value="HD_domain"/>
</dbReference>
<comment type="catalytic activity">
    <reaction evidence="4">
        <text>GTP + ATP = guanosine 3'-diphosphate 5'-triphosphate + AMP</text>
        <dbReference type="Rhea" id="RHEA:22088"/>
        <dbReference type="ChEBI" id="CHEBI:30616"/>
        <dbReference type="ChEBI" id="CHEBI:37565"/>
        <dbReference type="ChEBI" id="CHEBI:142410"/>
        <dbReference type="ChEBI" id="CHEBI:456215"/>
        <dbReference type="EC" id="2.7.6.5"/>
    </reaction>
</comment>
<dbReference type="Gene3D" id="3.30.460.10">
    <property type="entry name" value="Beta Polymerase, domain 2"/>
    <property type="match status" value="1"/>
</dbReference>
<dbReference type="InterPro" id="IPR033655">
    <property type="entry name" value="TGS_RelA/SpoT"/>
</dbReference>
<dbReference type="Pfam" id="PF04607">
    <property type="entry name" value="RelA_SpoT"/>
    <property type="match status" value="1"/>
</dbReference>
<dbReference type="Pfam" id="PF13291">
    <property type="entry name" value="ACT_4"/>
    <property type="match status" value="1"/>
</dbReference>
<dbReference type="PROSITE" id="PS51831">
    <property type="entry name" value="HD"/>
    <property type="match status" value="1"/>
</dbReference>
<dbReference type="PANTHER" id="PTHR21262:SF31">
    <property type="entry name" value="GTP PYROPHOSPHOKINASE"/>
    <property type="match status" value="1"/>
</dbReference>
<dbReference type="SUPFAM" id="SSF55021">
    <property type="entry name" value="ACT-like"/>
    <property type="match status" value="1"/>
</dbReference>
<dbReference type="Pfam" id="PF02824">
    <property type="entry name" value="TGS"/>
    <property type="match status" value="1"/>
</dbReference>
<evidence type="ECO:0000256" key="4">
    <source>
        <dbReference type="ARBA" id="ARBA00048244"/>
    </source>
</evidence>
<name>A0A1E9PCS3_9LACT</name>
<dbReference type="AlphaFoldDB" id="A0A1E9PCS3"/>
<dbReference type="InterPro" id="IPR003607">
    <property type="entry name" value="HD/PDEase_dom"/>
</dbReference>